<dbReference type="GO" id="GO:0006633">
    <property type="term" value="P:fatty acid biosynthetic process"/>
    <property type="evidence" value="ECO:0007669"/>
    <property type="project" value="InterPro"/>
</dbReference>
<dbReference type="CDD" id="cd00827">
    <property type="entry name" value="init_cond_enzymes"/>
    <property type="match status" value="1"/>
</dbReference>
<keyword evidence="1" id="KW-0808">Transferase</keyword>
<dbReference type="AlphaFoldDB" id="A0A3M2M7V0"/>
<dbReference type="InterPro" id="IPR013751">
    <property type="entry name" value="ACP_syn_III_N"/>
</dbReference>
<accession>A0A3M2M7V0</accession>
<dbReference type="OrthoDB" id="7055207at2"/>
<evidence type="ECO:0000256" key="2">
    <source>
        <dbReference type="ARBA" id="ARBA00023315"/>
    </source>
</evidence>
<evidence type="ECO:0000256" key="1">
    <source>
        <dbReference type="ARBA" id="ARBA00022679"/>
    </source>
</evidence>
<dbReference type="InterPro" id="IPR016039">
    <property type="entry name" value="Thiolase-like"/>
</dbReference>
<evidence type="ECO:0000259" key="4">
    <source>
        <dbReference type="Pfam" id="PF08541"/>
    </source>
</evidence>
<dbReference type="EMBL" id="RFFG01000027">
    <property type="protein sequence ID" value="RMI43188.1"/>
    <property type="molecule type" value="Genomic_DNA"/>
</dbReference>
<gene>
    <name evidence="6" type="ORF">EBO15_17285</name>
</gene>
<evidence type="ECO:0000313" key="7">
    <source>
        <dbReference type="Proteomes" id="UP000282674"/>
    </source>
</evidence>
<dbReference type="Pfam" id="PF08545">
    <property type="entry name" value="ACP_syn_III"/>
    <property type="match status" value="1"/>
</dbReference>
<keyword evidence="2" id="KW-0012">Acyltransferase</keyword>
<feature type="compositionally biased region" description="Basic and acidic residues" evidence="3">
    <location>
        <begin position="355"/>
        <end position="366"/>
    </location>
</feature>
<feature type="domain" description="Beta-ketoacyl-[acyl-carrier-protein] synthase III N-terminal" evidence="5">
    <location>
        <begin position="108"/>
        <end position="184"/>
    </location>
</feature>
<dbReference type="RefSeq" id="WP_122195419.1">
    <property type="nucleotide sequence ID" value="NZ_JBHSKC010000013.1"/>
</dbReference>
<dbReference type="PANTHER" id="PTHR34069:SF2">
    <property type="entry name" value="BETA-KETOACYL-[ACYL-CARRIER-PROTEIN] SYNTHASE III"/>
    <property type="match status" value="1"/>
</dbReference>
<evidence type="ECO:0000259" key="5">
    <source>
        <dbReference type="Pfam" id="PF08545"/>
    </source>
</evidence>
<comment type="caution">
    <text evidence="6">The sequence shown here is derived from an EMBL/GenBank/DDBJ whole genome shotgun (WGS) entry which is preliminary data.</text>
</comment>
<dbReference type="PANTHER" id="PTHR34069">
    <property type="entry name" value="3-OXOACYL-[ACYL-CARRIER-PROTEIN] SYNTHASE 3"/>
    <property type="match status" value="1"/>
</dbReference>
<dbReference type="Proteomes" id="UP000282674">
    <property type="component" value="Unassembled WGS sequence"/>
</dbReference>
<evidence type="ECO:0000256" key="3">
    <source>
        <dbReference type="SAM" id="MobiDB-lite"/>
    </source>
</evidence>
<proteinExistence type="predicted"/>
<feature type="region of interest" description="Disordered" evidence="3">
    <location>
        <begin position="345"/>
        <end position="366"/>
    </location>
</feature>
<evidence type="ECO:0000313" key="6">
    <source>
        <dbReference type="EMBL" id="RMI43188.1"/>
    </source>
</evidence>
<dbReference type="GO" id="GO:0004315">
    <property type="term" value="F:3-oxoacyl-[acyl-carrier-protein] synthase activity"/>
    <property type="evidence" value="ECO:0007669"/>
    <property type="project" value="InterPro"/>
</dbReference>
<protein>
    <submittedName>
        <fullName evidence="6">3-oxoacyl-ACP synthase</fullName>
    </submittedName>
</protein>
<organism evidence="6 7">
    <name type="scientific">Actinomadura harenae</name>
    <dbReference type="NCBI Taxonomy" id="2483351"/>
    <lineage>
        <taxon>Bacteria</taxon>
        <taxon>Bacillati</taxon>
        <taxon>Actinomycetota</taxon>
        <taxon>Actinomycetes</taxon>
        <taxon>Streptosporangiales</taxon>
        <taxon>Thermomonosporaceae</taxon>
        <taxon>Actinomadura</taxon>
    </lineage>
</organism>
<dbReference type="Pfam" id="PF08541">
    <property type="entry name" value="ACP_syn_III_C"/>
    <property type="match status" value="1"/>
</dbReference>
<name>A0A3M2M7V0_9ACTN</name>
<dbReference type="Gene3D" id="3.40.47.10">
    <property type="match status" value="2"/>
</dbReference>
<feature type="domain" description="Beta-ketoacyl-[acyl-carrier-protein] synthase III C-terminal" evidence="4">
    <location>
        <begin position="246"/>
        <end position="335"/>
    </location>
</feature>
<dbReference type="GO" id="GO:0044550">
    <property type="term" value="P:secondary metabolite biosynthetic process"/>
    <property type="evidence" value="ECO:0007669"/>
    <property type="project" value="TreeGrafter"/>
</dbReference>
<sequence length="366" mass="38816">MRHEDLYLSSVASFLPRTVSVDDAVMDGRYDPEEQEESGVERVAVAGPGDSAPAMAVRAARAAVHRSPHEPGEIDLLLHAVTAYNGLDGWNAACYLQKEVLGGAGTSFEVRQLSNGAMACVELAAAYLSAAPDRRAALITAADQFAEPAWDRWRTGWGMVFADGASAAVLSRVGGFARVRSTVTVTDPELEGLHRGELGFGAAPDPAEYPIDFRARTLDFARSMDLAEAGRRMAAGLRDAVSEAADEAGISAADADHYVVPGFGRRLLLRECLDPLELDIGRSTWSWSAQIGHLGAADQFAALAYLAEAGRLAPGDKAIAIGIGGGFNWTCIVLEVLEPPVWRDRPAPAAAPEPAPHRADLMEGEG</sequence>
<keyword evidence="7" id="KW-1185">Reference proteome</keyword>
<dbReference type="SUPFAM" id="SSF53901">
    <property type="entry name" value="Thiolase-like"/>
    <property type="match status" value="1"/>
</dbReference>
<reference evidence="6 7" key="1">
    <citation type="submission" date="2018-10" db="EMBL/GenBank/DDBJ databases">
        <title>Isolation from soil.</title>
        <authorList>
            <person name="Hu J."/>
        </authorList>
    </citation>
    <scope>NUCLEOTIDE SEQUENCE [LARGE SCALE GENOMIC DNA]</scope>
    <source>
        <strain evidence="6 7">NEAU-Ht49</strain>
    </source>
</reference>
<dbReference type="InterPro" id="IPR013747">
    <property type="entry name" value="ACP_syn_III_C"/>
</dbReference>